<evidence type="ECO:0000313" key="8">
    <source>
        <dbReference type="Proteomes" id="UP000198654"/>
    </source>
</evidence>
<feature type="transmembrane region" description="Helical" evidence="6">
    <location>
        <begin position="88"/>
        <end position="107"/>
    </location>
</feature>
<name>A0A1G9PF15_9GAMM</name>
<evidence type="ECO:0000256" key="1">
    <source>
        <dbReference type="ARBA" id="ARBA00004651"/>
    </source>
</evidence>
<feature type="transmembrane region" description="Helical" evidence="6">
    <location>
        <begin position="23"/>
        <end position="43"/>
    </location>
</feature>
<accession>A0A1G9PF15</accession>
<feature type="transmembrane region" description="Helical" evidence="6">
    <location>
        <begin position="206"/>
        <end position="225"/>
    </location>
</feature>
<evidence type="ECO:0000256" key="4">
    <source>
        <dbReference type="ARBA" id="ARBA00022989"/>
    </source>
</evidence>
<dbReference type="GO" id="GO:0005886">
    <property type="term" value="C:plasma membrane"/>
    <property type="evidence" value="ECO:0007669"/>
    <property type="project" value="UniProtKB-SubCell"/>
</dbReference>
<dbReference type="RefSeq" id="WP_089730061.1">
    <property type="nucleotide sequence ID" value="NZ_FNGI01000009.1"/>
</dbReference>
<reference evidence="7 8" key="1">
    <citation type="submission" date="2016-10" db="EMBL/GenBank/DDBJ databases">
        <authorList>
            <person name="de Groot N.N."/>
        </authorList>
    </citation>
    <scope>NUCLEOTIDE SEQUENCE [LARGE SCALE GENOMIC DNA]</scope>
    <source>
        <strain evidence="7 8">DSM 14789</strain>
    </source>
</reference>
<keyword evidence="3 6" id="KW-0812">Transmembrane</keyword>
<evidence type="ECO:0000313" key="7">
    <source>
        <dbReference type="EMBL" id="SDL97339.1"/>
    </source>
</evidence>
<feature type="transmembrane region" description="Helical" evidence="6">
    <location>
        <begin position="353"/>
        <end position="373"/>
    </location>
</feature>
<feature type="transmembrane region" description="Helical" evidence="6">
    <location>
        <begin position="257"/>
        <end position="277"/>
    </location>
</feature>
<dbReference type="PANTHER" id="PTHR43652">
    <property type="entry name" value="BASIC AMINO ACID ANTIPORTER YFCC-RELATED"/>
    <property type="match status" value="1"/>
</dbReference>
<dbReference type="InterPro" id="IPR051679">
    <property type="entry name" value="DASS-Related_Transporters"/>
</dbReference>
<evidence type="ECO:0000256" key="5">
    <source>
        <dbReference type="ARBA" id="ARBA00023136"/>
    </source>
</evidence>
<comment type="subcellular location">
    <subcellularLocation>
        <location evidence="1">Cell membrane</location>
        <topology evidence="1">Multi-pass membrane protein</topology>
    </subcellularLocation>
</comment>
<dbReference type="AlphaFoldDB" id="A0A1G9PF15"/>
<keyword evidence="4 6" id="KW-1133">Transmembrane helix</keyword>
<dbReference type="EMBL" id="FNGI01000009">
    <property type="protein sequence ID" value="SDL97339.1"/>
    <property type="molecule type" value="Genomic_DNA"/>
</dbReference>
<evidence type="ECO:0000256" key="3">
    <source>
        <dbReference type="ARBA" id="ARBA00022692"/>
    </source>
</evidence>
<dbReference type="Proteomes" id="UP000198654">
    <property type="component" value="Unassembled WGS sequence"/>
</dbReference>
<proteinExistence type="predicted"/>
<feature type="transmembrane region" description="Helical" evidence="6">
    <location>
        <begin position="283"/>
        <end position="301"/>
    </location>
</feature>
<feature type="transmembrane region" description="Helical" evidence="6">
    <location>
        <begin position="313"/>
        <end position="333"/>
    </location>
</feature>
<gene>
    <name evidence="7" type="ORF">SAMN05661010_03034</name>
</gene>
<feature type="transmembrane region" description="Helical" evidence="6">
    <location>
        <begin position="440"/>
        <end position="461"/>
    </location>
</feature>
<organism evidence="7 8">
    <name type="scientific">Modicisalibacter muralis</name>
    <dbReference type="NCBI Taxonomy" id="119000"/>
    <lineage>
        <taxon>Bacteria</taxon>
        <taxon>Pseudomonadati</taxon>
        <taxon>Pseudomonadota</taxon>
        <taxon>Gammaproteobacteria</taxon>
        <taxon>Oceanospirillales</taxon>
        <taxon>Halomonadaceae</taxon>
        <taxon>Modicisalibacter</taxon>
    </lineage>
</organism>
<sequence length="463" mass="49208">MSTNEQAQPQRKKKWYRTVPDPMVLIFMILLATYALTFVVPAGEYERVEQGGRTQVVPGSFQYLSDVDPISPFGIFVAVPRGLNEASLYLFIVFIAGGLFHILQRTGALENAIGVGVNKVGVERRNVIITAGTFIYGFFGVAVGFENNIALVPIAVLIASAIGCSSLVGTTMAVGGIGVGFALSPINPYTVGVAQGIAELPTFSGAWLRTLLVVSALALLSLYICKWVVKMDFEEPDDTKAMSKSLDEYRLSRRDKMILGVFVLGLAAMLVGVFTQGWYINEIAGMFLLIAIVIGIVNGLSANEIVKQMMEGASKVTPGALVIGLAASIQVILSEAQIIDTIVHALSSLIQGIPGALAAIAASVVQGVINLFIPSGSGQALVTMPILIPVADLIGMSRQLMITAFQVGDGLTNLIVPTSGGTLAMLALGRVSYEKWLKAIMPFMGLVYALCWVGLVIGHYVGY</sequence>
<dbReference type="Pfam" id="PF03606">
    <property type="entry name" value="DcuC"/>
    <property type="match status" value="1"/>
</dbReference>
<dbReference type="OrthoDB" id="255482at2"/>
<keyword evidence="2" id="KW-1003">Cell membrane</keyword>
<evidence type="ECO:0000256" key="6">
    <source>
        <dbReference type="SAM" id="Phobius"/>
    </source>
</evidence>
<keyword evidence="5 6" id="KW-0472">Membrane</keyword>
<feature type="transmembrane region" description="Helical" evidence="6">
    <location>
        <begin position="157"/>
        <end position="186"/>
    </location>
</feature>
<feature type="transmembrane region" description="Helical" evidence="6">
    <location>
        <begin position="127"/>
        <end position="145"/>
    </location>
</feature>
<evidence type="ECO:0000256" key="2">
    <source>
        <dbReference type="ARBA" id="ARBA00022475"/>
    </source>
</evidence>
<dbReference type="STRING" id="119000.SAMN05661010_03034"/>
<dbReference type="PANTHER" id="PTHR43652:SF2">
    <property type="entry name" value="BASIC AMINO ACID ANTIPORTER YFCC-RELATED"/>
    <property type="match status" value="1"/>
</dbReference>
<dbReference type="InterPro" id="IPR018385">
    <property type="entry name" value="C4_dicarb_anaerob_car-like"/>
</dbReference>
<protein>
    <submittedName>
        <fullName evidence="7">Uncharacterized membrane protein YfcC, ion transporter superfamily</fullName>
    </submittedName>
</protein>
<feature type="transmembrane region" description="Helical" evidence="6">
    <location>
        <begin position="380"/>
        <end position="402"/>
    </location>
</feature>
<keyword evidence="8" id="KW-1185">Reference proteome</keyword>